<dbReference type="Proteomes" id="UP001565927">
    <property type="component" value="Unassembled WGS sequence"/>
</dbReference>
<comment type="caution">
    <text evidence="1">The sequence shown here is derived from an EMBL/GenBank/DDBJ whole genome shotgun (WGS) entry which is preliminary data.</text>
</comment>
<protein>
    <submittedName>
        <fullName evidence="1">Uncharacterized protein</fullName>
    </submittedName>
</protein>
<evidence type="ECO:0000313" key="1">
    <source>
        <dbReference type="EMBL" id="MEZ0165990.1"/>
    </source>
</evidence>
<reference evidence="1 2" key="1">
    <citation type="submission" date="2024-07" db="EMBL/GenBank/DDBJ databases">
        <authorList>
            <person name="Thanompreechachai J."/>
            <person name="Duangmal K."/>
        </authorList>
    </citation>
    <scope>NUCLEOTIDE SEQUENCE [LARGE SCALE GENOMIC DNA]</scope>
    <source>
        <strain evidence="1 2">LSe6-4</strain>
    </source>
</reference>
<sequence length="157" mass="16822">MATTRRTHCANKMPWPAGNHRSLERFLDEAERAGTLDVIADHPQAATTLAFAPHGLDAETTGTVLRFAESPEQGLAFPAAWQHWLQATDGTYADRSAAADGFARFAEAVQHEHWEARGDVPVQEALTGFIDTVVAAQADGTDPRQALDAATGVTTEG</sequence>
<organism evidence="1 2">
    <name type="scientific">Kineococcus halophytocola</name>
    <dbReference type="NCBI Taxonomy" id="3234027"/>
    <lineage>
        <taxon>Bacteria</taxon>
        <taxon>Bacillati</taxon>
        <taxon>Actinomycetota</taxon>
        <taxon>Actinomycetes</taxon>
        <taxon>Kineosporiales</taxon>
        <taxon>Kineosporiaceae</taxon>
        <taxon>Kineococcus</taxon>
    </lineage>
</organism>
<accession>A0ABV4H337</accession>
<evidence type="ECO:0000313" key="2">
    <source>
        <dbReference type="Proteomes" id="UP001565927"/>
    </source>
</evidence>
<dbReference type="RefSeq" id="WP_370442217.1">
    <property type="nucleotide sequence ID" value="NZ_JBGFTU010000017.1"/>
</dbReference>
<gene>
    <name evidence="1" type="ORF">AB2L27_14620</name>
</gene>
<name>A0ABV4H337_9ACTN</name>
<keyword evidence="2" id="KW-1185">Reference proteome</keyword>
<dbReference type="EMBL" id="JBGFTU010000017">
    <property type="protein sequence ID" value="MEZ0165990.1"/>
    <property type="molecule type" value="Genomic_DNA"/>
</dbReference>
<proteinExistence type="predicted"/>